<dbReference type="Gene3D" id="1.10.10.10">
    <property type="entry name" value="Winged helix-like DNA-binding domain superfamily/Winged helix DNA-binding domain"/>
    <property type="match status" value="1"/>
</dbReference>
<gene>
    <name evidence="6" type="ORF">IAC06_06165</name>
</gene>
<dbReference type="Proteomes" id="UP000823661">
    <property type="component" value="Unassembled WGS sequence"/>
</dbReference>
<protein>
    <submittedName>
        <fullName evidence="6">LysR family transcriptional regulator</fullName>
    </submittedName>
</protein>
<sequence>MELRQLKYFVKAAETLNFSEAAKALYVTQSTLSQQVRQLEDEIGIQLFERSSHNVILTEAGQEMLPYAIEAIHSAASCVDRINDLKQMLTGTLKIGVTYTFIPILTETVDEFMKQYPSVKIDICCKPMEELMQLLEKREVDFVLAFKPTRRYPDINSYTLFYNKLSAIVRTGHPVADRHSISLKDLAAYSLIMPAKGLQSRNAFDAIPSRADYEFSIRAELNEVNVLLQLVRKSNLVSVLSEATIHNEQFLKAIPIDAPGSEMEGCVHVLKNTYRKRSAQEFIRLLNSSSAISEFRSASL</sequence>
<keyword evidence="3" id="KW-0238">DNA-binding</keyword>
<dbReference type="FunFam" id="1.10.10.10:FF:000001">
    <property type="entry name" value="LysR family transcriptional regulator"/>
    <property type="match status" value="1"/>
</dbReference>
<evidence type="ECO:0000313" key="7">
    <source>
        <dbReference type="Proteomes" id="UP000823661"/>
    </source>
</evidence>
<proteinExistence type="inferred from homology"/>
<name>A0A9D9EVG7_9BACT</name>
<dbReference type="InterPro" id="IPR036390">
    <property type="entry name" value="WH_DNA-bd_sf"/>
</dbReference>
<dbReference type="InterPro" id="IPR005119">
    <property type="entry name" value="LysR_subst-bd"/>
</dbReference>
<dbReference type="PRINTS" id="PR00039">
    <property type="entry name" value="HTHLYSR"/>
</dbReference>
<organism evidence="6 7">
    <name type="scientific">Candidatus Cryptobacteroides intestinavium</name>
    <dbReference type="NCBI Taxonomy" id="2840766"/>
    <lineage>
        <taxon>Bacteria</taxon>
        <taxon>Pseudomonadati</taxon>
        <taxon>Bacteroidota</taxon>
        <taxon>Bacteroidia</taxon>
        <taxon>Bacteroidales</taxon>
        <taxon>Candidatus Cryptobacteroides</taxon>
    </lineage>
</organism>
<evidence type="ECO:0000256" key="1">
    <source>
        <dbReference type="ARBA" id="ARBA00009437"/>
    </source>
</evidence>
<dbReference type="GO" id="GO:0005829">
    <property type="term" value="C:cytosol"/>
    <property type="evidence" value="ECO:0007669"/>
    <property type="project" value="TreeGrafter"/>
</dbReference>
<accession>A0A9D9EVG7</accession>
<keyword evidence="4" id="KW-0804">Transcription</keyword>
<dbReference type="PANTHER" id="PTHR30419">
    <property type="entry name" value="HTH-TYPE TRANSCRIPTIONAL REGULATOR YBHD"/>
    <property type="match status" value="1"/>
</dbReference>
<dbReference type="Pfam" id="PF00126">
    <property type="entry name" value="HTH_1"/>
    <property type="match status" value="1"/>
</dbReference>
<dbReference type="AlphaFoldDB" id="A0A9D9EVG7"/>
<dbReference type="PROSITE" id="PS50931">
    <property type="entry name" value="HTH_LYSR"/>
    <property type="match status" value="1"/>
</dbReference>
<dbReference type="Pfam" id="PF03466">
    <property type="entry name" value="LysR_substrate"/>
    <property type="match status" value="1"/>
</dbReference>
<dbReference type="Gene3D" id="3.40.190.290">
    <property type="match status" value="1"/>
</dbReference>
<comment type="caution">
    <text evidence="6">The sequence shown here is derived from an EMBL/GenBank/DDBJ whole genome shotgun (WGS) entry which is preliminary data.</text>
</comment>
<dbReference type="SUPFAM" id="SSF46785">
    <property type="entry name" value="Winged helix' DNA-binding domain"/>
    <property type="match status" value="1"/>
</dbReference>
<evidence type="ECO:0000256" key="2">
    <source>
        <dbReference type="ARBA" id="ARBA00023015"/>
    </source>
</evidence>
<comment type="similarity">
    <text evidence="1">Belongs to the LysR transcriptional regulatory family.</text>
</comment>
<dbReference type="EMBL" id="JADIMI010000061">
    <property type="protein sequence ID" value="MBO8452450.1"/>
    <property type="molecule type" value="Genomic_DNA"/>
</dbReference>
<reference evidence="6" key="2">
    <citation type="journal article" date="2021" name="PeerJ">
        <title>Extensive microbial diversity within the chicken gut microbiome revealed by metagenomics and culture.</title>
        <authorList>
            <person name="Gilroy R."/>
            <person name="Ravi A."/>
            <person name="Getino M."/>
            <person name="Pursley I."/>
            <person name="Horton D.L."/>
            <person name="Alikhan N.F."/>
            <person name="Baker D."/>
            <person name="Gharbi K."/>
            <person name="Hall N."/>
            <person name="Watson M."/>
            <person name="Adriaenssens E.M."/>
            <person name="Foster-Nyarko E."/>
            <person name="Jarju S."/>
            <person name="Secka A."/>
            <person name="Antonio M."/>
            <person name="Oren A."/>
            <person name="Chaudhuri R.R."/>
            <person name="La Ragione R."/>
            <person name="Hildebrand F."/>
            <person name="Pallen M.J."/>
        </authorList>
    </citation>
    <scope>NUCLEOTIDE SEQUENCE</scope>
    <source>
        <strain evidence="6">B1-20833</strain>
    </source>
</reference>
<keyword evidence="2" id="KW-0805">Transcription regulation</keyword>
<evidence type="ECO:0000259" key="5">
    <source>
        <dbReference type="PROSITE" id="PS50931"/>
    </source>
</evidence>
<dbReference type="InterPro" id="IPR050950">
    <property type="entry name" value="HTH-type_LysR_regulators"/>
</dbReference>
<dbReference type="InterPro" id="IPR036388">
    <property type="entry name" value="WH-like_DNA-bd_sf"/>
</dbReference>
<dbReference type="CDD" id="cd05466">
    <property type="entry name" value="PBP2_LTTR_substrate"/>
    <property type="match status" value="1"/>
</dbReference>
<feature type="domain" description="HTH lysR-type" evidence="5">
    <location>
        <begin position="1"/>
        <end position="58"/>
    </location>
</feature>
<evidence type="ECO:0000256" key="3">
    <source>
        <dbReference type="ARBA" id="ARBA00023125"/>
    </source>
</evidence>
<evidence type="ECO:0000313" key="6">
    <source>
        <dbReference type="EMBL" id="MBO8452450.1"/>
    </source>
</evidence>
<dbReference type="InterPro" id="IPR000847">
    <property type="entry name" value="LysR_HTH_N"/>
</dbReference>
<dbReference type="GO" id="GO:0003677">
    <property type="term" value="F:DNA binding"/>
    <property type="evidence" value="ECO:0007669"/>
    <property type="project" value="UniProtKB-KW"/>
</dbReference>
<dbReference type="SUPFAM" id="SSF53850">
    <property type="entry name" value="Periplasmic binding protein-like II"/>
    <property type="match status" value="1"/>
</dbReference>
<evidence type="ECO:0000256" key="4">
    <source>
        <dbReference type="ARBA" id="ARBA00023163"/>
    </source>
</evidence>
<reference evidence="6" key="1">
    <citation type="submission" date="2020-10" db="EMBL/GenBank/DDBJ databases">
        <authorList>
            <person name="Gilroy R."/>
        </authorList>
    </citation>
    <scope>NUCLEOTIDE SEQUENCE</scope>
    <source>
        <strain evidence="6">B1-20833</strain>
    </source>
</reference>
<dbReference type="GO" id="GO:0003700">
    <property type="term" value="F:DNA-binding transcription factor activity"/>
    <property type="evidence" value="ECO:0007669"/>
    <property type="project" value="InterPro"/>
</dbReference>